<dbReference type="Pfam" id="PF00535">
    <property type="entry name" value="Glycos_transf_2"/>
    <property type="match status" value="1"/>
</dbReference>
<dbReference type="InterPro" id="IPR050256">
    <property type="entry name" value="Glycosyltransferase_2"/>
</dbReference>
<proteinExistence type="predicted"/>
<dbReference type="Gene3D" id="3.90.550.10">
    <property type="entry name" value="Spore Coat Polysaccharide Biosynthesis Protein SpsA, Chain A"/>
    <property type="match status" value="1"/>
</dbReference>
<comment type="caution">
    <text evidence="2">The sequence shown here is derived from an EMBL/GenBank/DDBJ whole genome shotgun (WGS) entry which is preliminary data.</text>
</comment>
<dbReference type="AlphaFoldDB" id="A0A2H0RH86"/>
<dbReference type="PANTHER" id="PTHR48090:SF7">
    <property type="entry name" value="RFBJ PROTEIN"/>
    <property type="match status" value="1"/>
</dbReference>
<dbReference type="SUPFAM" id="SSF53448">
    <property type="entry name" value="Nucleotide-diphospho-sugar transferases"/>
    <property type="match status" value="1"/>
</dbReference>
<dbReference type="InterPro" id="IPR029044">
    <property type="entry name" value="Nucleotide-diphossugar_trans"/>
</dbReference>
<evidence type="ECO:0000313" key="3">
    <source>
        <dbReference type="Proteomes" id="UP000230431"/>
    </source>
</evidence>
<dbReference type="InterPro" id="IPR001173">
    <property type="entry name" value="Glyco_trans_2-like"/>
</dbReference>
<evidence type="ECO:0000313" key="2">
    <source>
        <dbReference type="EMBL" id="PIR45921.1"/>
    </source>
</evidence>
<reference evidence="2 3" key="1">
    <citation type="submission" date="2017-09" db="EMBL/GenBank/DDBJ databases">
        <title>Depth-based differentiation of microbial function through sediment-hosted aquifers and enrichment of novel symbionts in the deep terrestrial subsurface.</title>
        <authorList>
            <person name="Probst A.J."/>
            <person name="Ladd B."/>
            <person name="Jarett J.K."/>
            <person name="Geller-Mcgrath D.E."/>
            <person name="Sieber C.M."/>
            <person name="Emerson J.B."/>
            <person name="Anantharaman K."/>
            <person name="Thomas B.C."/>
            <person name="Malmstrom R."/>
            <person name="Stieglmeier M."/>
            <person name="Klingl A."/>
            <person name="Woyke T."/>
            <person name="Ryan C.M."/>
            <person name="Banfield J.F."/>
        </authorList>
    </citation>
    <scope>NUCLEOTIDE SEQUENCE [LARGE SCALE GENOMIC DNA]</scope>
    <source>
        <strain evidence="2">CG10_big_fil_rev_8_21_14_0_10_49_38</strain>
    </source>
</reference>
<name>A0A2H0RH86_9BACT</name>
<evidence type="ECO:0000259" key="1">
    <source>
        <dbReference type="Pfam" id="PF00535"/>
    </source>
</evidence>
<dbReference type="PANTHER" id="PTHR48090">
    <property type="entry name" value="UNDECAPRENYL-PHOSPHATE 4-DEOXY-4-FORMAMIDO-L-ARABINOSE TRANSFERASE-RELATED"/>
    <property type="match status" value="1"/>
</dbReference>
<organism evidence="2 3">
    <name type="scientific">Candidatus Vogelbacteria bacterium CG10_big_fil_rev_8_21_14_0_10_49_38</name>
    <dbReference type="NCBI Taxonomy" id="1975043"/>
    <lineage>
        <taxon>Bacteria</taxon>
        <taxon>Candidatus Vogeliibacteriota</taxon>
    </lineage>
</organism>
<sequence length="243" mass="27822">MQSEGSTEISVVILCYKEGESMREYVANVDSELSKLHIPYEIIIVSNSFEGDTDPSPKIARDIASRSVRIQAVTEKKEGGFGWDVRSGLERAVGEVIAFVDGDGQISPDSVSHVYRAYKNGLYDIVVAQRKERKDGKIRVGMSSVYNFIFRLLFPKVRIRDVNGKPKMLRREVCERLKLSSDDWFIDAELIIKTSYRGYRIGVVPIAFRKRAYKESSVSLTSIFEFIWNMLRYRWRLTVGDAL</sequence>
<dbReference type="CDD" id="cd04179">
    <property type="entry name" value="DPM_DPG-synthase_like"/>
    <property type="match status" value="1"/>
</dbReference>
<accession>A0A2H0RH86</accession>
<gene>
    <name evidence="2" type="ORF">COV08_02435</name>
</gene>
<feature type="domain" description="Glycosyltransferase 2-like" evidence="1">
    <location>
        <begin position="10"/>
        <end position="176"/>
    </location>
</feature>
<dbReference type="Proteomes" id="UP000230431">
    <property type="component" value="Unassembled WGS sequence"/>
</dbReference>
<protein>
    <recommendedName>
        <fullName evidence="1">Glycosyltransferase 2-like domain-containing protein</fullName>
    </recommendedName>
</protein>
<dbReference type="EMBL" id="PCYK01000020">
    <property type="protein sequence ID" value="PIR45921.1"/>
    <property type="molecule type" value="Genomic_DNA"/>
</dbReference>